<dbReference type="AlphaFoldDB" id="A0A2R4ZQ01"/>
<evidence type="ECO:0000256" key="3">
    <source>
        <dbReference type="ARBA" id="ARBA00022946"/>
    </source>
</evidence>
<keyword evidence="5" id="KW-0472">Membrane</keyword>
<evidence type="ECO:0000256" key="1">
    <source>
        <dbReference type="ARBA" id="ARBA00004273"/>
    </source>
</evidence>
<evidence type="ECO:0000313" key="6">
    <source>
        <dbReference type="EMBL" id="DAB41634.1"/>
    </source>
</evidence>
<organism evidence="6">
    <name type="scientific">Thielaviopsis musarum</name>
    <dbReference type="NCBI Taxonomy" id="1580842"/>
    <lineage>
        <taxon>Eukaryota</taxon>
        <taxon>Fungi</taxon>
        <taxon>Dikarya</taxon>
        <taxon>Ascomycota</taxon>
        <taxon>Pezizomycotina</taxon>
        <taxon>Sordariomycetes</taxon>
        <taxon>Hypocreomycetidae</taxon>
        <taxon>Microascales</taxon>
        <taxon>Ceratocystidaceae</taxon>
        <taxon>Thielaviopsis</taxon>
    </lineage>
</organism>
<reference evidence="6" key="2">
    <citation type="journal article" date="2018" name="Fungal Genet. Biol.">
        <title>Unexpected placement of the MAT1-1-2 gene in the MAT1-2 idiomorph of Thielaviopsis.</title>
        <authorList>
            <person name="Wilken P.M."/>
            <person name="Steenkamp E.T."/>
            <person name="van der Nest M.A."/>
            <person name="Wingfield M.J."/>
            <person name="de Beer Z.W."/>
            <person name="Wingfield B.D."/>
        </authorList>
    </citation>
    <scope>NUCLEOTIDE SEQUENCE</scope>
</reference>
<dbReference type="GO" id="GO:0005743">
    <property type="term" value="C:mitochondrial inner membrane"/>
    <property type="evidence" value="ECO:0007669"/>
    <property type="project" value="UniProtKB-SubCell"/>
</dbReference>
<dbReference type="SUPFAM" id="SSF81411">
    <property type="entry name" value="Mitochondrial cytochrome c oxidase subunit VIa"/>
    <property type="match status" value="1"/>
</dbReference>
<name>A0A2R4ZQ01_9PEZI</name>
<accession>A0A2R4ZQ01</accession>
<keyword evidence="2" id="KW-0999">Mitochondrion inner membrane</keyword>
<proteinExistence type="predicted"/>
<keyword evidence="4" id="KW-0496">Mitochondrion</keyword>
<protein>
    <submittedName>
        <fullName evidence="6">Cytochrome c oxidase protein subunit VIa</fullName>
    </submittedName>
</protein>
<dbReference type="EMBL" id="BK010321">
    <property type="protein sequence ID" value="DAB41634.1"/>
    <property type="molecule type" value="Genomic_DNA"/>
</dbReference>
<evidence type="ECO:0000256" key="5">
    <source>
        <dbReference type="ARBA" id="ARBA00023136"/>
    </source>
</evidence>
<dbReference type="InterPro" id="IPR036418">
    <property type="entry name" value="Cyt_c_oxidase_su6a_sf"/>
</dbReference>
<dbReference type="InterPro" id="IPR001349">
    <property type="entry name" value="Cyt_c_oxidase_su6a"/>
</dbReference>
<sequence length="201" mass="22640">MFAQITRVAGKRFASTAASKAPNSFIAEREAVKHHADETASRRRVCRRVVNAARRSAPPQIRKAAFGTCRASIPPMPPSAPTPAIALECSLPTVAVAVRLPPCLNRPDYFRDIRSSGSGFGPLRRPRRHFGACIPFIGLSAANAYRLWNDHWEHWSHLPPLEERTEYPFQNIRSKNFPWGNGDESLFWNPSVNYHNKNKVK</sequence>
<reference evidence="6" key="1">
    <citation type="submission" date="2017-07" db="EMBL/GenBank/DDBJ databases">
        <authorList>
            <person name="Sun Z.S."/>
            <person name="Albrecht U."/>
            <person name="Echele G."/>
            <person name="Lee C.C."/>
        </authorList>
    </citation>
    <scope>NUCLEOTIDE SEQUENCE</scope>
</reference>
<keyword evidence="3" id="KW-0809">Transit peptide</keyword>
<gene>
    <name evidence="6" type="primary">COX13</name>
</gene>
<evidence type="ECO:0000256" key="2">
    <source>
        <dbReference type="ARBA" id="ARBA00022792"/>
    </source>
</evidence>
<dbReference type="Pfam" id="PF02046">
    <property type="entry name" value="COX6A"/>
    <property type="match status" value="1"/>
</dbReference>
<comment type="subcellular location">
    <subcellularLocation>
        <location evidence="1">Mitochondrion inner membrane</location>
    </subcellularLocation>
</comment>
<dbReference type="Gene3D" id="4.10.95.10">
    <property type="entry name" value="Cytochrome c oxidase, subunit VIa"/>
    <property type="match status" value="1"/>
</dbReference>
<evidence type="ECO:0000256" key="4">
    <source>
        <dbReference type="ARBA" id="ARBA00023128"/>
    </source>
</evidence>